<organism evidence="2 3">
    <name type="scientific">candidate division KSB3 bacterium</name>
    <dbReference type="NCBI Taxonomy" id="2044937"/>
    <lineage>
        <taxon>Bacteria</taxon>
        <taxon>candidate division KSB3</taxon>
    </lineage>
</organism>
<dbReference type="AlphaFoldDB" id="A0A2G6E4I1"/>
<name>A0A2G6E4I1_9BACT</name>
<reference evidence="2 3" key="1">
    <citation type="submission" date="2017-10" db="EMBL/GenBank/DDBJ databases">
        <title>Novel microbial diversity and functional potential in the marine mammal oral microbiome.</title>
        <authorList>
            <person name="Dudek N.K."/>
            <person name="Sun C.L."/>
            <person name="Burstein D."/>
            <person name="Kantor R.S."/>
            <person name="Aliaga Goltsman D.S."/>
            <person name="Bik E.M."/>
            <person name="Thomas B.C."/>
            <person name="Banfield J.F."/>
            <person name="Relman D.A."/>
        </authorList>
    </citation>
    <scope>NUCLEOTIDE SEQUENCE [LARGE SCALE GENOMIC DNA]</scope>
    <source>
        <strain evidence="2">DOLZORAL124_49_17</strain>
    </source>
</reference>
<evidence type="ECO:0000313" key="3">
    <source>
        <dbReference type="Proteomes" id="UP000229740"/>
    </source>
</evidence>
<evidence type="ECO:0000313" key="2">
    <source>
        <dbReference type="EMBL" id="PID56990.1"/>
    </source>
</evidence>
<dbReference type="EMBL" id="PDPS01000029">
    <property type="protein sequence ID" value="PID56990.1"/>
    <property type="molecule type" value="Genomic_DNA"/>
</dbReference>
<proteinExistence type="predicted"/>
<accession>A0A2G6E4I1</accession>
<gene>
    <name evidence="2" type="ORF">CSB45_08685</name>
</gene>
<protein>
    <submittedName>
        <fullName evidence="2">Uncharacterized protein</fullName>
    </submittedName>
</protein>
<dbReference type="Proteomes" id="UP000229740">
    <property type="component" value="Unassembled WGS sequence"/>
</dbReference>
<sequence>MWRIDYLSITIVFFISLVGAFNTTAQTQSQQQTQTSTPLEPQILQAIESETSKIQKEFSLEFSKLDTKVNTECNKEFIWKEHSTQHFNAIKHTFDETNKSITTLTKWGLGILSAVLGGFATFIGKQYKDFKQIQEDFRQSNEDVRNKIEGLNRQAQELQETRKQTKALQKESEDELHEIIKLKEDMKKKDDEIYGILDFRKAIKNTKIIWAVETENVDDSEIIGELQNNGFKSIHEWKVYHKPPPQKDECDFMVYSYNNSTNSSERLQRVLTFLQSTEKKVPLIVYTYNNGDKSKLPDEHVNMLNKKYKYYALSNTPGNFRSLFNGLIIGQGVSIVV</sequence>
<keyword evidence="1" id="KW-0175">Coiled coil</keyword>
<comment type="caution">
    <text evidence="2">The sequence shown here is derived from an EMBL/GenBank/DDBJ whole genome shotgun (WGS) entry which is preliminary data.</text>
</comment>
<evidence type="ECO:0000256" key="1">
    <source>
        <dbReference type="SAM" id="Coils"/>
    </source>
</evidence>
<feature type="coiled-coil region" evidence="1">
    <location>
        <begin position="134"/>
        <end position="189"/>
    </location>
</feature>